<reference evidence="9 10" key="1">
    <citation type="submission" date="2022-08" db="EMBL/GenBank/DDBJ databases">
        <title>Proteogenomics of the novel Dehalobacterium formicoaceticum strain EZ94 highlights a key role of methyltransferases during anaerobic dichloromethane degradation.</title>
        <authorList>
            <person name="Wasmund K."/>
        </authorList>
    </citation>
    <scope>NUCLEOTIDE SEQUENCE [LARGE SCALE GENOMIC DNA]</scope>
    <source>
        <strain evidence="9 10">EZ94</strain>
    </source>
</reference>
<feature type="domain" description="DHHA1" evidence="7">
    <location>
        <begin position="357"/>
        <end position="449"/>
    </location>
</feature>
<dbReference type="InterPro" id="IPR001667">
    <property type="entry name" value="DDH_dom"/>
</dbReference>
<comment type="similarity">
    <text evidence="1">Belongs to the RecJ family.</text>
</comment>
<evidence type="ECO:0000259" key="6">
    <source>
        <dbReference type="Pfam" id="PF01368"/>
    </source>
</evidence>
<gene>
    <name evidence="9" type="primary">recJ</name>
    <name evidence="9" type="ORF">NVS47_14980</name>
</gene>
<dbReference type="EMBL" id="JANPWE010000011">
    <property type="protein sequence ID" value="MCR6546798.1"/>
    <property type="molecule type" value="Genomic_DNA"/>
</dbReference>
<keyword evidence="10" id="KW-1185">Reference proteome</keyword>
<dbReference type="NCBIfam" id="TIGR00644">
    <property type="entry name" value="recJ"/>
    <property type="match status" value="1"/>
</dbReference>
<protein>
    <recommendedName>
        <fullName evidence="2">Single-stranded-DNA-specific exonuclease RecJ</fullName>
    </recommendedName>
</protein>
<dbReference type="InterPro" id="IPR051673">
    <property type="entry name" value="SSDNA_exonuclease_RecJ"/>
</dbReference>
<dbReference type="Pfam" id="PF17768">
    <property type="entry name" value="RecJ_OB"/>
    <property type="match status" value="1"/>
</dbReference>
<feature type="domain" description="RecJ OB" evidence="8">
    <location>
        <begin position="464"/>
        <end position="569"/>
    </location>
</feature>
<evidence type="ECO:0000256" key="3">
    <source>
        <dbReference type="ARBA" id="ARBA00022722"/>
    </source>
</evidence>
<dbReference type="SUPFAM" id="SSF64182">
    <property type="entry name" value="DHH phosphoesterases"/>
    <property type="match status" value="1"/>
</dbReference>
<evidence type="ECO:0000313" key="9">
    <source>
        <dbReference type="EMBL" id="MCR6546798.1"/>
    </source>
</evidence>
<accession>A0ABT1Y7F6</accession>
<name>A0ABT1Y7F6_9FIRM</name>
<proteinExistence type="inferred from homology"/>
<evidence type="ECO:0000256" key="5">
    <source>
        <dbReference type="ARBA" id="ARBA00022839"/>
    </source>
</evidence>
<dbReference type="InterPro" id="IPR003156">
    <property type="entry name" value="DHHA1_dom"/>
</dbReference>
<keyword evidence="3" id="KW-0540">Nuclease</keyword>
<dbReference type="InterPro" id="IPR004610">
    <property type="entry name" value="RecJ"/>
</dbReference>
<dbReference type="Gene3D" id="3.90.1640.30">
    <property type="match status" value="1"/>
</dbReference>
<dbReference type="Pfam" id="PF01368">
    <property type="entry name" value="DHH"/>
    <property type="match status" value="1"/>
</dbReference>
<comment type="caution">
    <text evidence="9">The sequence shown here is derived from an EMBL/GenBank/DDBJ whole genome shotgun (WGS) entry which is preliminary data.</text>
</comment>
<dbReference type="Gene3D" id="3.10.310.30">
    <property type="match status" value="1"/>
</dbReference>
<organism evidence="9 10">
    <name type="scientific">Dehalobacterium formicoaceticum</name>
    <dbReference type="NCBI Taxonomy" id="51515"/>
    <lineage>
        <taxon>Bacteria</taxon>
        <taxon>Bacillati</taxon>
        <taxon>Bacillota</taxon>
        <taxon>Clostridia</taxon>
        <taxon>Eubacteriales</taxon>
        <taxon>Peptococcaceae</taxon>
        <taxon>Dehalobacterium</taxon>
    </lineage>
</organism>
<evidence type="ECO:0000259" key="7">
    <source>
        <dbReference type="Pfam" id="PF02272"/>
    </source>
</evidence>
<dbReference type="RefSeq" id="WP_257914077.1">
    <property type="nucleotide sequence ID" value="NZ_JANPWE010000011.1"/>
</dbReference>
<keyword evidence="5 9" id="KW-0269">Exonuclease</keyword>
<keyword evidence="4" id="KW-0378">Hydrolase</keyword>
<dbReference type="PANTHER" id="PTHR30255:SF2">
    <property type="entry name" value="SINGLE-STRANDED-DNA-SPECIFIC EXONUCLEASE RECJ"/>
    <property type="match status" value="1"/>
</dbReference>
<feature type="domain" description="DDH" evidence="6">
    <location>
        <begin position="82"/>
        <end position="236"/>
    </location>
</feature>
<dbReference type="InterPro" id="IPR038763">
    <property type="entry name" value="DHH_sf"/>
</dbReference>
<evidence type="ECO:0000256" key="1">
    <source>
        <dbReference type="ARBA" id="ARBA00005915"/>
    </source>
</evidence>
<dbReference type="PANTHER" id="PTHR30255">
    <property type="entry name" value="SINGLE-STRANDED-DNA-SPECIFIC EXONUCLEASE RECJ"/>
    <property type="match status" value="1"/>
</dbReference>
<evidence type="ECO:0000256" key="4">
    <source>
        <dbReference type="ARBA" id="ARBA00022801"/>
    </source>
</evidence>
<dbReference type="GO" id="GO:0004527">
    <property type="term" value="F:exonuclease activity"/>
    <property type="evidence" value="ECO:0007669"/>
    <property type="project" value="UniProtKB-KW"/>
</dbReference>
<sequence length="858" mass="96707">MTVTAKKWLLAPYDSDLQVRLAEKLNISPLLAQLCINRGLVTEESINNFLHMKLEEIHDPFLFPQMAKGVQIIEESMSRQEKILIYGDYDVDGITATSLLYLYLKRMKADVSYYIPDRLEEGYGLNEQALQWASREGFNLIITVDCGISSKAEVEMARALGIKIIITDHHTPPAILPAADVIINPKIPGSPYPFHQLAGVGVAWKLAQALEMSYDQKTRDQDIVLPEYLDLVALGTLADVVPLMGENRVVVSLGLNKISESSRPGIQALLAITGLEHKEVTSGQVGFMLAPRLNAAGRLAQGSLGVKLLTTDELPTALILAQQLDEINGKRQAIEGEIFQEAEKMMADDMDLDKNLVVVLASENWHPGVIGIVASRLMEKYYRPVVLLSIDGETAKGSARSIDLLDMYQAFDYCRDDLIQFGGHKMAAGLKLKKENIELFRQRINQYAEQFLDKKDLMQPLKLDLELAAWGGEEGYLRDSESLAPYGSGNAQPVFAYRGLKVLEARGVGTDKNHLKISFSAGDYLLDGIGFQLAEHLSWIHPFTTVDVAASLERNQWNGQEKIQLMIKDIKPHLISQTKDSLLPLFRKAQGKKGWSDSWVDFRETDNREKYLIDLLKKGEPTLIYLASPQHLESISRIVAEFCPSVTFDRCFDIQRPWQQEYTMAKVKKKITQAVFFTGNLHAKTKEIFHHVVFFHSPRKIEDLFRFMIKGEAQDTPKIHLLYNKNDMEALDLDFKVFFPDRELLGNIYRAVKKAGAPRNQIVGSRKEILQKIQIDHLAHGKEQAVEAWISIMSELGLVKLSVWGKDLRLELIEKGNKCNLGDSLYYAQGMNERNSFEHWSKVALSPQLNEEISALLG</sequence>
<dbReference type="InterPro" id="IPR041122">
    <property type="entry name" value="RecJ_OB"/>
</dbReference>
<evidence type="ECO:0000259" key="8">
    <source>
        <dbReference type="Pfam" id="PF17768"/>
    </source>
</evidence>
<evidence type="ECO:0000313" key="10">
    <source>
        <dbReference type="Proteomes" id="UP001524944"/>
    </source>
</evidence>
<dbReference type="Pfam" id="PF02272">
    <property type="entry name" value="DHHA1"/>
    <property type="match status" value="1"/>
</dbReference>
<dbReference type="Proteomes" id="UP001524944">
    <property type="component" value="Unassembled WGS sequence"/>
</dbReference>
<evidence type="ECO:0000256" key="2">
    <source>
        <dbReference type="ARBA" id="ARBA00019841"/>
    </source>
</evidence>